<dbReference type="PANTHER" id="PTHR24221">
    <property type="entry name" value="ATP-BINDING CASSETTE SUB-FAMILY B"/>
    <property type="match status" value="1"/>
</dbReference>
<dbReference type="GO" id="GO:0034040">
    <property type="term" value="F:ATPase-coupled lipid transmembrane transporter activity"/>
    <property type="evidence" value="ECO:0007669"/>
    <property type="project" value="TreeGrafter"/>
</dbReference>
<reference evidence="9 10" key="1">
    <citation type="journal article" date="2014" name="Nature">
        <title>An environmental bacterial taxon with a large and distinct metabolic repertoire.</title>
        <authorList>
            <person name="Wilson M.C."/>
            <person name="Mori T."/>
            <person name="Ruckert C."/>
            <person name="Uria A.R."/>
            <person name="Helf M.J."/>
            <person name="Takada K."/>
            <person name="Gernert C."/>
            <person name="Steffens U.A."/>
            <person name="Heycke N."/>
            <person name="Schmitt S."/>
            <person name="Rinke C."/>
            <person name="Helfrich E.J."/>
            <person name="Brachmann A.O."/>
            <person name="Gurgui C."/>
            <person name="Wakimoto T."/>
            <person name="Kracht M."/>
            <person name="Crusemann M."/>
            <person name="Hentschel U."/>
            <person name="Abe I."/>
            <person name="Matsunaga S."/>
            <person name="Kalinowski J."/>
            <person name="Takeyama H."/>
            <person name="Piel J."/>
        </authorList>
    </citation>
    <scope>NUCLEOTIDE SEQUENCE [LARGE SCALE GENOMIC DNA]</scope>
    <source>
        <strain evidence="10">TSY2</strain>
    </source>
</reference>
<evidence type="ECO:0000313" key="10">
    <source>
        <dbReference type="Proteomes" id="UP000019140"/>
    </source>
</evidence>
<keyword evidence="10" id="KW-1185">Reference proteome</keyword>
<keyword evidence="3" id="KW-0547">Nucleotide-binding</keyword>
<feature type="transmembrane region" description="Helical" evidence="7">
    <location>
        <begin position="135"/>
        <end position="158"/>
    </location>
</feature>
<dbReference type="PROSITE" id="PS50929">
    <property type="entry name" value="ABC_TM1F"/>
    <property type="match status" value="1"/>
</dbReference>
<evidence type="ECO:0000256" key="4">
    <source>
        <dbReference type="ARBA" id="ARBA00022840"/>
    </source>
</evidence>
<keyword evidence="2 7" id="KW-0812">Transmembrane</keyword>
<gene>
    <name evidence="9" type="ORF">ETSY2_39325</name>
</gene>
<dbReference type="InterPro" id="IPR003439">
    <property type="entry name" value="ABC_transporter-like_ATP-bd"/>
</dbReference>
<name>W4LQJ6_9BACT</name>
<dbReference type="InterPro" id="IPR036640">
    <property type="entry name" value="ABC1_TM_sf"/>
</dbReference>
<evidence type="ECO:0000256" key="6">
    <source>
        <dbReference type="ARBA" id="ARBA00023136"/>
    </source>
</evidence>
<evidence type="ECO:0000256" key="7">
    <source>
        <dbReference type="SAM" id="Phobius"/>
    </source>
</evidence>
<feature type="non-terminal residue" evidence="9">
    <location>
        <position position="496"/>
    </location>
</feature>
<feature type="transmembrane region" description="Helical" evidence="7">
    <location>
        <begin position="61"/>
        <end position="82"/>
    </location>
</feature>
<feature type="transmembrane region" description="Helical" evidence="7">
    <location>
        <begin position="164"/>
        <end position="183"/>
    </location>
</feature>
<dbReference type="GO" id="GO:0140359">
    <property type="term" value="F:ABC-type transporter activity"/>
    <property type="evidence" value="ECO:0007669"/>
    <property type="project" value="InterPro"/>
</dbReference>
<evidence type="ECO:0000256" key="3">
    <source>
        <dbReference type="ARBA" id="ARBA00022741"/>
    </source>
</evidence>
<dbReference type="Gene3D" id="3.40.50.300">
    <property type="entry name" value="P-loop containing nucleotide triphosphate hydrolases"/>
    <property type="match status" value="1"/>
</dbReference>
<feature type="non-terminal residue" evidence="9">
    <location>
        <position position="1"/>
    </location>
</feature>
<keyword evidence="4" id="KW-0067">ATP-binding</keyword>
<comment type="caution">
    <text evidence="9">The sequence shown here is derived from an EMBL/GenBank/DDBJ whole genome shotgun (WGS) entry which is preliminary data.</text>
</comment>
<keyword evidence="5 7" id="KW-1133">Transmembrane helix</keyword>
<dbReference type="SUPFAM" id="SSF52540">
    <property type="entry name" value="P-loop containing nucleoside triphosphate hydrolases"/>
    <property type="match status" value="1"/>
</dbReference>
<evidence type="ECO:0000313" key="9">
    <source>
        <dbReference type="EMBL" id="ETX00309.1"/>
    </source>
</evidence>
<dbReference type="SUPFAM" id="SSF90123">
    <property type="entry name" value="ABC transporter transmembrane region"/>
    <property type="match status" value="1"/>
</dbReference>
<dbReference type="GO" id="GO:0016887">
    <property type="term" value="F:ATP hydrolysis activity"/>
    <property type="evidence" value="ECO:0007669"/>
    <property type="project" value="InterPro"/>
</dbReference>
<dbReference type="CDD" id="cd18571">
    <property type="entry name" value="ABC_6TM_peptidase_like"/>
    <property type="match status" value="1"/>
</dbReference>
<feature type="transmembrane region" description="Helical" evidence="7">
    <location>
        <begin position="24"/>
        <end position="49"/>
    </location>
</feature>
<comment type="subcellular location">
    <subcellularLocation>
        <location evidence="1">Cell membrane</location>
        <topology evidence="1">Multi-pass membrane protein</topology>
    </subcellularLocation>
</comment>
<dbReference type="Pfam" id="PF00664">
    <property type="entry name" value="ABC_membrane"/>
    <property type="match status" value="1"/>
</dbReference>
<dbReference type="InterPro" id="IPR011527">
    <property type="entry name" value="ABC1_TM_dom"/>
</dbReference>
<dbReference type="GO" id="GO:0005524">
    <property type="term" value="F:ATP binding"/>
    <property type="evidence" value="ECO:0007669"/>
    <property type="project" value="UniProtKB-KW"/>
</dbReference>
<dbReference type="InterPro" id="IPR003593">
    <property type="entry name" value="AAA+_ATPase"/>
</dbReference>
<evidence type="ECO:0000256" key="2">
    <source>
        <dbReference type="ARBA" id="ARBA00022692"/>
    </source>
</evidence>
<dbReference type="PANTHER" id="PTHR24221:SF654">
    <property type="entry name" value="ATP-BINDING CASSETTE SUB-FAMILY B MEMBER 6"/>
    <property type="match status" value="1"/>
</dbReference>
<evidence type="ECO:0000256" key="5">
    <source>
        <dbReference type="ARBA" id="ARBA00022989"/>
    </source>
</evidence>
<protein>
    <recommendedName>
        <fullName evidence="8">ABC transmembrane type-1 domain-containing protein</fullName>
    </recommendedName>
</protein>
<dbReference type="GO" id="GO:0005886">
    <property type="term" value="C:plasma membrane"/>
    <property type="evidence" value="ECO:0007669"/>
    <property type="project" value="UniProtKB-SubCell"/>
</dbReference>
<keyword evidence="6 7" id="KW-0472">Membrane</keyword>
<dbReference type="SMART" id="SM00382">
    <property type="entry name" value="AAA"/>
    <property type="match status" value="1"/>
</dbReference>
<proteinExistence type="predicted"/>
<feature type="domain" description="ABC transmembrane type-1" evidence="8">
    <location>
        <begin position="28"/>
        <end position="307"/>
    </location>
</feature>
<dbReference type="HOGENOM" id="CLU_549253_0_0_7"/>
<dbReference type="Gene3D" id="1.20.1560.10">
    <property type="entry name" value="ABC transporter type 1, transmembrane domain"/>
    <property type="match status" value="1"/>
</dbReference>
<dbReference type="InterPro" id="IPR039421">
    <property type="entry name" value="Type_1_exporter"/>
</dbReference>
<dbReference type="InterPro" id="IPR027417">
    <property type="entry name" value="P-loop_NTPase"/>
</dbReference>
<organism evidence="9 10">
    <name type="scientific">Candidatus Entotheonella gemina</name>
    <dbReference type="NCBI Taxonomy" id="1429439"/>
    <lineage>
        <taxon>Bacteria</taxon>
        <taxon>Pseudomonadati</taxon>
        <taxon>Nitrospinota/Tectimicrobiota group</taxon>
        <taxon>Candidatus Tectimicrobiota</taxon>
        <taxon>Candidatus Entotheonellia</taxon>
        <taxon>Candidatus Entotheonellales</taxon>
        <taxon>Candidatus Entotheonellaceae</taxon>
        <taxon>Candidatus Entotheonella</taxon>
    </lineage>
</organism>
<evidence type="ECO:0000256" key="1">
    <source>
        <dbReference type="ARBA" id="ARBA00004651"/>
    </source>
</evidence>
<dbReference type="AlphaFoldDB" id="W4LQJ6"/>
<evidence type="ECO:0000259" key="8">
    <source>
        <dbReference type="PROSITE" id="PS50929"/>
    </source>
</evidence>
<accession>W4LQJ6</accession>
<dbReference type="Pfam" id="PF00005">
    <property type="entry name" value="ABC_tran"/>
    <property type="match status" value="1"/>
</dbReference>
<dbReference type="EMBL" id="AZHX01001742">
    <property type="protein sequence ID" value="ETX00309.1"/>
    <property type="molecule type" value="Genomic_DNA"/>
</dbReference>
<dbReference type="Proteomes" id="UP000019140">
    <property type="component" value="Unassembled WGS sequence"/>
</dbReference>
<sequence>EDTPPKAKLGFRFLLPYLRPYSKIIVQIFLGLFLSSIIQLIFPFLTQAIVDKGINYQNLNFVYLVLIAQLVLFFSQTSVQFIRSWLLLHTTGRLNIKIISDFLIKLMKLPIGFFDSKNLGDLIQRIDDHRRVQQFLSNATLDVLFSTINIIIFGAVLLHYNLRLFLVFLIGSGLYVTWVLMFMQKRAELEYKRFDEAAGNQSSRVQLINGMQEIKLNNSERRRRWEWESIQIRLFKISTRSLAVAQYQNLGGAFIDQVKNILITFYSAKLVIDGDITLGMMLAVQYIIGQLNMPINNFLSFMQNAQDAKISLERLGEIHDKDNEDEGGHHLKVLPEDKTIRLEHLSFRYGGRTSPWVLQHIGLTIPAGKVTAIVGASGSGKTTLVKLLLKFYEASEGRIIVGNTDLKNIDAAAWRNKCGAVMQDGFIFADSIARNITESNSEGLIDKDRLLQATRLANMDEFIESLPTGYNTRIGASGMSLSGGQYQRILITFHRI</sequence>